<dbReference type="AlphaFoldDB" id="A0A7G2E805"/>
<gene>
    <name evidence="1" type="ORF">AT9943_LOCUS6188</name>
</gene>
<protein>
    <submittedName>
        <fullName evidence="1">(thale cress) hypothetical protein</fullName>
    </submittedName>
</protein>
<reference evidence="1 2" key="1">
    <citation type="submission" date="2020-09" db="EMBL/GenBank/DDBJ databases">
        <authorList>
            <person name="Ashkenazy H."/>
        </authorList>
    </citation>
    <scope>NUCLEOTIDE SEQUENCE [LARGE SCALE GENOMIC DNA]</scope>
    <source>
        <strain evidence="2">cv. Cdm-0</strain>
    </source>
</reference>
<evidence type="ECO:0000313" key="2">
    <source>
        <dbReference type="Proteomes" id="UP000516314"/>
    </source>
</evidence>
<dbReference type="Proteomes" id="UP000516314">
    <property type="component" value="Chromosome 2"/>
</dbReference>
<proteinExistence type="predicted"/>
<accession>A0A7G2E805</accession>
<organism evidence="1 2">
    <name type="scientific">Arabidopsis thaliana</name>
    <name type="common">Mouse-ear cress</name>
    <dbReference type="NCBI Taxonomy" id="3702"/>
    <lineage>
        <taxon>Eukaryota</taxon>
        <taxon>Viridiplantae</taxon>
        <taxon>Streptophyta</taxon>
        <taxon>Embryophyta</taxon>
        <taxon>Tracheophyta</taxon>
        <taxon>Spermatophyta</taxon>
        <taxon>Magnoliopsida</taxon>
        <taxon>eudicotyledons</taxon>
        <taxon>Gunneridae</taxon>
        <taxon>Pentapetalae</taxon>
        <taxon>rosids</taxon>
        <taxon>malvids</taxon>
        <taxon>Brassicales</taxon>
        <taxon>Brassicaceae</taxon>
        <taxon>Camelineae</taxon>
        <taxon>Arabidopsis</taxon>
    </lineage>
</organism>
<sequence>MPYDTSNNTLIVSTSNHQDDDETAIVDDLQRLVNYQISDGATTLMPQTQAALAMNMIPAGTIPNNALWDMWNPIVPDGNRDHYTNIPFK</sequence>
<evidence type="ECO:0000313" key="1">
    <source>
        <dbReference type="EMBL" id="CAD5317938.1"/>
    </source>
</evidence>
<name>A0A7G2E805_ARATH</name>
<dbReference type="EMBL" id="LR881467">
    <property type="protein sequence ID" value="CAD5317938.1"/>
    <property type="molecule type" value="Genomic_DNA"/>
</dbReference>